<comment type="similarity">
    <text evidence="1">Belongs to the 4-hydroxybenzoyl-CoA thioesterase family.</text>
</comment>
<dbReference type="RefSeq" id="WP_308993245.1">
    <property type="nucleotide sequence ID" value="NZ_CP155618.1"/>
</dbReference>
<dbReference type="AlphaFoldDB" id="A0AAU7EEI1"/>
<dbReference type="GO" id="GO:0047617">
    <property type="term" value="F:fatty acyl-CoA hydrolase activity"/>
    <property type="evidence" value="ECO:0007669"/>
    <property type="project" value="TreeGrafter"/>
</dbReference>
<keyword evidence="2 4" id="KW-0378">Hydrolase</keyword>
<dbReference type="EMBL" id="CP155618">
    <property type="protein sequence ID" value="XBL13570.1"/>
    <property type="molecule type" value="Genomic_DNA"/>
</dbReference>
<evidence type="ECO:0000256" key="1">
    <source>
        <dbReference type="ARBA" id="ARBA00005953"/>
    </source>
</evidence>
<proteinExistence type="inferred from homology"/>
<feature type="domain" description="Acyl-ACP thioesterase N-terminal hotdog" evidence="3">
    <location>
        <begin position="6"/>
        <end position="125"/>
    </location>
</feature>
<accession>A0AAU7EEI1</accession>
<evidence type="ECO:0000259" key="3">
    <source>
        <dbReference type="Pfam" id="PF01643"/>
    </source>
</evidence>
<dbReference type="KEGG" id="mlil:QLS71_014750"/>
<dbReference type="InterPro" id="IPR002864">
    <property type="entry name" value="Acyl-ACP_thioesterase_NHD"/>
</dbReference>
<name>A0AAU7EEI1_9FLAO</name>
<evidence type="ECO:0000256" key="2">
    <source>
        <dbReference type="ARBA" id="ARBA00022801"/>
    </source>
</evidence>
<evidence type="ECO:0000313" key="4">
    <source>
        <dbReference type="EMBL" id="XBL13570.1"/>
    </source>
</evidence>
<dbReference type="PANTHER" id="PTHR31793">
    <property type="entry name" value="4-HYDROXYBENZOYL-COA THIOESTERASE FAMILY MEMBER"/>
    <property type="match status" value="1"/>
</dbReference>
<dbReference type="InterPro" id="IPR050563">
    <property type="entry name" value="4-hydroxybenzoyl-CoA_TE"/>
</dbReference>
<dbReference type="SUPFAM" id="SSF54637">
    <property type="entry name" value="Thioesterase/thiol ester dehydrase-isomerase"/>
    <property type="match status" value="1"/>
</dbReference>
<dbReference type="Gene3D" id="3.10.129.10">
    <property type="entry name" value="Hotdog Thioesterase"/>
    <property type="match status" value="1"/>
</dbReference>
<dbReference type="GO" id="GO:0006633">
    <property type="term" value="P:fatty acid biosynthetic process"/>
    <property type="evidence" value="ECO:0007669"/>
    <property type="project" value="InterPro"/>
</dbReference>
<evidence type="ECO:0000313" key="5">
    <source>
        <dbReference type="Proteomes" id="UP001224325"/>
    </source>
</evidence>
<dbReference type="InterPro" id="IPR029069">
    <property type="entry name" value="HotDog_dom_sf"/>
</dbReference>
<dbReference type="EC" id="3.1.2.-" evidence="4"/>
<sequence>MKPFETTLIVTPSDLDELNHVNNVRYIEWVQHIAKAHWQKNASSTILKDYYWVMLSHYIEYKTPAFLNDVISLKTYIINFKGATSTRMVEIYNEANKLLAKSETNWCLINSETKRPARITPEIIRLFS</sequence>
<reference evidence="4" key="1">
    <citation type="submission" date="2024-04" db="EMBL/GenBank/DDBJ databases">
        <title>Mariniflexile litorale, isolated from the shallow sediments of the Sea of Japan.</title>
        <authorList>
            <person name="Romanenko L."/>
            <person name="Isaeva M."/>
        </authorList>
    </citation>
    <scope>NUCLEOTIDE SEQUENCE [LARGE SCALE GENOMIC DNA]</scope>
    <source>
        <strain evidence="4">KMM 9835</strain>
    </source>
</reference>
<dbReference type="Pfam" id="PF01643">
    <property type="entry name" value="Acyl-ACP_TE"/>
    <property type="match status" value="1"/>
</dbReference>
<organism evidence="4 5">
    <name type="scientific">Mariniflexile litorale</name>
    <dbReference type="NCBI Taxonomy" id="3045158"/>
    <lineage>
        <taxon>Bacteria</taxon>
        <taxon>Pseudomonadati</taxon>
        <taxon>Bacteroidota</taxon>
        <taxon>Flavobacteriia</taxon>
        <taxon>Flavobacteriales</taxon>
        <taxon>Flavobacteriaceae</taxon>
        <taxon>Mariniflexile</taxon>
    </lineage>
</organism>
<dbReference type="CDD" id="cd00586">
    <property type="entry name" value="4HBT"/>
    <property type="match status" value="1"/>
</dbReference>
<dbReference type="PANTHER" id="PTHR31793:SF27">
    <property type="entry name" value="NOVEL THIOESTERASE SUPERFAMILY DOMAIN AND SAPOSIN A-TYPE DOMAIN CONTAINING PROTEIN (0610012H03RIK)"/>
    <property type="match status" value="1"/>
</dbReference>
<keyword evidence="5" id="KW-1185">Reference proteome</keyword>
<protein>
    <submittedName>
        <fullName evidence="4">Acyl-CoA thioesterase</fullName>
        <ecNumber evidence="4">3.1.2.-</ecNumber>
    </submittedName>
</protein>
<gene>
    <name evidence="4" type="ORF">QLS71_014750</name>
</gene>
<dbReference type="Proteomes" id="UP001224325">
    <property type="component" value="Chromosome"/>
</dbReference>